<evidence type="ECO:0000313" key="2">
    <source>
        <dbReference type="Proteomes" id="UP000326553"/>
    </source>
</evidence>
<organism evidence="1 2">
    <name type="scientific">Streptomyces alboniger</name>
    <dbReference type="NCBI Taxonomy" id="132473"/>
    <lineage>
        <taxon>Bacteria</taxon>
        <taxon>Bacillati</taxon>
        <taxon>Actinomycetota</taxon>
        <taxon>Actinomycetes</taxon>
        <taxon>Kitasatosporales</taxon>
        <taxon>Streptomycetaceae</taxon>
        <taxon>Streptomyces</taxon>
        <taxon>Streptomyces aurantiacus group</taxon>
    </lineage>
</organism>
<dbReference type="EMBL" id="CP023695">
    <property type="protein sequence ID" value="QEV19325.1"/>
    <property type="molecule type" value="Genomic_DNA"/>
</dbReference>
<protein>
    <submittedName>
        <fullName evidence="1">Uncharacterized protein</fullName>
    </submittedName>
</protein>
<dbReference type="KEGG" id="salw:CP975_19090"/>
<dbReference type="AlphaFoldDB" id="A0A5J6HR51"/>
<proteinExistence type="predicted"/>
<dbReference type="RefSeq" id="WP_055527195.1">
    <property type="nucleotide sequence ID" value="NZ_CP023695.1"/>
</dbReference>
<gene>
    <name evidence="1" type="ORF">CP975_19090</name>
</gene>
<dbReference type="OrthoDB" id="4252608at2"/>
<evidence type="ECO:0000313" key="1">
    <source>
        <dbReference type="EMBL" id="QEV19325.1"/>
    </source>
</evidence>
<accession>A0A5J6HR51</accession>
<sequence>MPHTEIRPHVVVLLTEVDYDRHDDASRLYRCDGSPLTAAEHALLSTATRAEFSAANAQMRLEDEWARELDALKETFVELLMKYAHLPEGSTVSDVVDIMTDEDYAEYERLLPIVTAQDTLEYLAEHGAD</sequence>
<name>A0A5J6HR51_STRAD</name>
<dbReference type="Proteomes" id="UP000326553">
    <property type="component" value="Chromosome"/>
</dbReference>
<reference evidence="1 2" key="1">
    <citation type="submission" date="2017-09" db="EMBL/GenBank/DDBJ databases">
        <authorList>
            <person name="Lee N."/>
            <person name="Cho B.-K."/>
        </authorList>
    </citation>
    <scope>NUCLEOTIDE SEQUENCE [LARGE SCALE GENOMIC DNA]</scope>
    <source>
        <strain evidence="1 2">ATCC 12461</strain>
    </source>
</reference>
<keyword evidence="2" id="KW-1185">Reference proteome</keyword>